<dbReference type="Proteomes" id="UP000886523">
    <property type="component" value="Unassembled WGS sequence"/>
</dbReference>
<dbReference type="EMBL" id="MU128922">
    <property type="protein sequence ID" value="KAF9518836.1"/>
    <property type="molecule type" value="Genomic_DNA"/>
</dbReference>
<evidence type="ECO:0000313" key="1">
    <source>
        <dbReference type="EMBL" id="KAF9518836.1"/>
    </source>
</evidence>
<gene>
    <name evidence="1" type="ORF">BS47DRAFT_1358689</name>
</gene>
<name>A0A9P6B9R6_9AGAM</name>
<organism evidence="1 2">
    <name type="scientific">Hydnum rufescens UP504</name>
    <dbReference type="NCBI Taxonomy" id="1448309"/>
    <lineage>
        <taxon>Eukaryota</taxon>
        <taxon>Fungi</taxon>
        <taxon>Dikarya</taxon>
        <taxon>Basidiomycota</taxon>
        <taxon>Agaricomycotina</taxon>
        <taxon>Agaricomycetes</taxon>
        <taxon>Cantharellales</taxon>
        <taxon>Hydnaceae</taxon>
        <taxon>Hydnum</taxon>
    </lineage>
</organism>
<sequence length="235" mass="26480">MWRLTRTTVPARARTRAQPPNTRQWVTYNTTHPLRRVCSYIGSPFRLPNEIANESRTPACYATRSETWYRTPALAGVWYSQASSLHENLPDENTMKPRTKYGLPHARSGGLLYMKTCPPPKTQLQPQPSNVRIAVRDDDLTMVPHTRCSGCVVISDHPSWCKNTPSASPGQAQFKLLTCAAAQDPIQMPHPAPNTVQYLTTDKTKYHTPAAADVWNGTWCTSPVLWGEFGLHFQY</sequence>
<comment type="caution">
    <text evidence="1">The sequence shown here is derived from an EMBL/GenBank/DDBJ whole genome shotgun (WGS) entry which is preliminary data.</text>
</comment>
<keyword evidence="2" id="KW-1185">Reference proteome</keyword>
<reference evidence="1" key="1">
    <citation type="journal article" date="2020" name="Nat. Commun.">
        <title>Large-scale genome sequencing of mycorrhizal fungi provides insights into the early evolution of symbiotic traits.</title>
        <authorList>
            <person name="Miyauchi S."/>
            <person name="Kiss E."/>
            <person name="Kuo A."/>
            <person name="Drula E."/>
            <person name="Kohler A."/>
            <person name="Sanchez-Garcia M."/>
            <person name="Morin E."/>
            <person name="Andreopoulos B."/>
            <person name="Barry K.W."/>
            <person name="Bonito G."/>
            <person name="Buee M."/>
            <person name="Carver A."/>
            <person name="Chen C."/>
            <person name="Cichocki N."/>
            <person name="Clum A."/>
            <person name="Culley D."/>
            <person name="Crous P.W."/>
            <person name="Fauchery L."/>
            <person name="Girlanda M."/>
            <person name="Hayes R.D."/>
            <person name="Keri Z."/>
            <person name="LaButti K."/>
            <person name="Lipzen A."/>
            <person name="Lombard V."/>
            <person name="Magnuson J."/>
            <person name="Maillard F."/>
            <person name="Murat C."/>
            <person name="Nolan M."/>
            <person name="Ohm R.A."/>
            <person name="Pangilinan J."/>
            <person name="Pereira M.F."/>
            <person name="Perotto S."/>
            <person name="Peter M."/>
            <person name="Pfister S."/>
            <person name="Riley R."/>
            <person name="Sitrit Y."/>
            <person name="Stielow J.B."/>
            <person name="Szollosi G."/>
            <person name="Zifcakova L."/>
            <person name="Stursova M."/>
            <person name="Spatafora J.W."/>
            <person name="Tedersoo L."/>
            <person name="Vaario L.M."/>
            <person name="Yamada A."/>
            <person name="Yan M."/>
            <person name="Wang P."/>
            <person name="Xu J."/>
            <person name="Bruns T."/>
            <person name="Baldrian P."/>
            <person name="Vilgalys R."/>
            <person name="Dunand C."/>
            <person name="Henrissat B."/>
            <person name="Grigoriev I.V."/>
            <person name="Hibbett D."/>
            <person name="Nagy L.G."/>
            <person name="Martin F.M."/>
        </authorList>
    </citation>
    <scope>NUCLEOTIDE SEQUENCE</scope>
    <source>
        <strain evidence="1">UP504</strain>
    </source>
</reference>
<protein>
    <submittedName>
        <fullName evidence="1">Uncharacterized protein</fullName>
    </submittedName>
</protein>
<accession>A0A9P6B9R6</accession>
<evidence type="ECO:0000313" key="2">
    <source>
        <dbReference type="Proteomes" id="UP000886523"/>
    </source>
</evidence>
<proteinExistence type="predicted"/>
<dbReference type="AlphaFoldDB" id="A0A9P6B9R6"/>